<evidence type="ECO:0000313" key="1">
    <source>
        <dbReference type="EMBL" id="GIF74257.1"/>
    </source>
</evidence>
<proteinExistence type="predicted"/>
<gene>
    <name evidence="1" type="ORF">Asi02nite_37750</name>
</gene>
<accession>A0ABQ4CTT4</accession>
<dbReference type="RefSeq" id="WP_203714665.1">
    <property type="nucleotide sequence ID" value="NZ_BONE01000029.1"/>
</dbReference>
<organism evidence="1 2">
    <name type="scientific">Asanoa siamensis</name>
    <dbReference type="NCBI Taxonomy" id="926357"/>
    <lineage>
        <taxon>Bacteria</taxon>
        <taxon>Bacillati</taxon>
        <taxon>Actinomycetota</taxon>
        <taxon>Actinomycetes</taxon>
        <taxon>Micromonosporales</taxon>
        <taxon>Micromonosporaceae</taxon>
        <taxon>Asanoa</taxon>
    </lineage>
</organism>
<sequence>MATVLDREMFSEAEAARLLRVSQGTLHYWLEGGERRGREYKPILRTEPLGRRVVTWAEFVEAGLLGQYRREKNVPMAELRAFIGLMREGLGVPYPLADRRPYVINRELVLRAQESSGLDPEFHLVAQISGQLILTAPSEKFYERVDWDGDSPAGWRPAEDEASTVRIRPSARFGRPAVGGISTAAIWEQEDSGEDVESLANLYELSIADVRWALAYENSRRAESARSAA</sequence>
<protein>
    <recommendedName>
        <fullName evidence="3">DUF433 domain-containing protein</fullName>
    </recommendedName>
</protein>
<evidence type="ECO:0008006" key="3">
    <source>
        <dbReference type="Google" id="ProtNLM"/>
    </source>
</evidence>
<reference evidence="1 2" key="1">
    <citation type="submission" date="2021-01" db="EMBL/GenBank/DDBJ databases">
        <title>Whole genome shotgun sequence of Asanoa siamensis NBRC 107932.</title>
        <authorList>
            <person name="Komaki H."/>
            <person name="Tamura T."/>
        </authorList>
    </citation>
    <scope>NUCLEOTIDE SEQUENCE [LARGE SCALE GENOMIC DNA]</scope>
    <source>
        <strain evidence="1 2">NBRC 107932</strain>
    </source>
</reference>
<dbReference type="EMBL" id="BONE01000029">
    <property type="protein sequence ID" value="GIF74257.1"/>
    <property type="molecule type" value="Genomic_DNA"/>
</dbReference>
<name>A0ABQ4CTT4_9ACTN</name>
<dbReference type="Proteomes" id="UP000604117">
    <property type="component" value="Unassembled WGS sequence"/>
</dbReference>
<evidence type="ECO:0000313" key="2">
    <source>
        <dbReference type="Proteomes" id="UP000604117"/>
    </source>
</evidence>
<keyword evidence="2" id="KW-1185">Reference proteome</keyword>
<comment type="caution">
    <text evidence="1">The sequence shown here is derived from an EMBL/GenBank/DDBJ whole genome shotgun (WGS) entry which is preliminary data.</text>
</comment>